<dbReference type="AlphaFoldDB" id="A0A8K0GFH2"/>
<comment type="subcellular location">
    <subcellularLocation>
        <location evidence="1">Nucleus</location>
    </subcellularLocation>
</comment>
<reference evidence="2" key="1">
    <citation type="submission" date="2019-08" db="EMBL/GenBank/DDBJ databases">
        <title>The genome of the North American firefly Photinus pyralis.</title>
        <authorList>
            <consortium name="Photinus pyralis genome working group"/>
            <person name="Fallon T.R."/>
            <person name="Sander Lower S.E."/>
            <person name="Weng J.-K."/>
        </authorList>
    </citation>
    <scope>NUCLEOTIDE SEQUENCE</scope>
    <source>
        <strain evidence="2">TRF0915ILg1</strain>
        <tissue evidence="2">Whole body</tissue>
    </source>
</reference>
<organism evidence="2 3">
    <name type="scientific">Ignelater luminosus</name>
    <name type="common">Cucubano</name>
    <name type="synonym">Pyrophorus luminosus</name>
    <dbReference type="NCBI Taxonomy" id="2038154"/>
    <lineage>
        <taxon>Eukaryota</taxon>
        <taxon>Metazoa</taxon>
        <taxon>Ecdysozoa</taxon>
        <taxon>Arthropoda</taxon>
        <taxon>Hexapoda</taxon>
        <taxon>Insecta</taxon>
        <taxon>Pterygota</taxon>
        <taxon>Neoptera</taxon>
        <taxon>Endopterygota</taxon>
        <taxon>Coleoptera</taxon>
        <taxon>Polyphaga</taxon>
        <taxon>Elateriformia</taxon>
        <taxon>Elateroidea</taxon>
        <taxon>Elateridae</taxon>
        <taxon>Agrypninae</taxon>
        <taxon>Pyrophorini</taxon>
        <taxon>Ignelater</taxon>
    </lineage>
</organism>
<comment type="caution">
    <text evidence="2">The sequence shown here is derived from an EMBL/GenBank/DDBJ whole genome shotgun (WGS) entry which is preliminary data.</text>
</comment>
<accession>A0A8K0GFH2</accession>
<evidence type="ECO:0000313" key="3">
    <source>
        <dbReference type="Proteomes" id="UP000801492"/>
    </source>
</evidence>
<dbReference type="InterPro" id="IPR009057">
    <property type="entry name" value="Homeodomain-like_sf"/>
</dbReference>
<dbReference type="SUPFAM" id="SSF46689">
    <property type="entry name" value="Homeodomain-like"/>
    <property type="match status" value="1"/>
</dbReference>
<dbReference type="GO" id="GO:0005634">
    <property type="term" value="C:nucleus"/>
    <property type="evidence" value="ECO:0007669"/>
    <property type="project" value="UniProtKB-SubCell"/>
</dbReference>
<keyword evidence="3" id="KW-1185">Reference proteome</keyword>
<gene>
    <name evidence="2" type="ORF">ILUMI_09925</name>
</gene>
<evidence type="ECO:0000256" key="1">
    <source>
        <dbReference type="ARBA" id="ARBA00004123"/>
    </source>
</evidence>
<evidence type="ECO:0000313" key="2">
    <source>
        <dbReference type="EMBL" id="KAF2896248.1"/>
    </source>
</evidence>
<dbReference type="EMBL" id="VTPC01005240">
    <property type="protein sequence ID" value="KAF2896248.1"/>
    <property type="molecule type" value="Genomic_DNA"/>
</dbReference>
<dbReference type="Proteomes" id="UP000801492">
    <property type="component" value="Unassembled WGS sequence"/>
</dbReference>
<name>A0A8K0GFH2_IGNLU</name>
<proteinExistence type="predicted"/>
<sequence>MVLSAEDCAKVVALVKDGRSQPYVARVLNVSHSTIQRVARYPSAGLADVACSGTCNVDADGSFLLGVSSTLSKIRRPLPATSDFTAEQRAGPACNAWAPTSPTATGISTREL</sequence>
<protein>
    <submittedName>
        <fullName evidence="2">Uncharacterized protein</fullName>
    </submittedName>
</protein>
<dbReference type="OrthoDB" id="9996331at2759"/>